<evidence type="ECO:0000313" key="1">
    <source>
        <dbReference type="EMBL" id="SMQ47102.1"/>
    </source>
</evidence>
<sequence>MLSTIRIALRSQRPTNHSTIFEQTSTMKVFAIVATVILAMTPTVTAWTDATCRRNCHGGSYNYSAKFNACVCL</sequence>
<organism evidence="1 2">
    <name type="scientific">Zymoseptoria tritici (strain ST99CH_3D7)</name>
    <dbReference type="NCBI Taxonomy" id="1276538"/>
    <lineage>
        <taxon>Eukaryota</taxon>
        <taxon>Fungi</taxon>
        <taxon>Dikarya</taxon>
        <taxon>Ascomycota</taxon>
        <taxon>Pezizomycotina</taxon>
        <taxon>Dothideomycetes</taxon>
        <taxon>Dothideomycetidae</taxon>
        <taxon>Mycosphaerellales</taxon>
        <taxon>Mycosphaerellaceae</taxon>
        <taxon>Zymoseptoria</taxon>
    </lineage>
</organism>
<accession>A0A1X7RI61</accession>
<evidence type="ECO:0000313" key="2">
    <source>
        <dbReference type="Proteomes" id="UP000215127"/>
    </source>
</evidence>
<gene>
    <name evidence="1" type="ORF">ZT3D7_G2249</name>
</gene>
<dbReference type="EMBL" id="LT853693">
    <property type="protein sequence ID" value="SMQ47102.1"/>
    <property type="molecule type" value="Genomic_DNA"/>
</dbReference>
<dbReference type="Proteomes" id="UP000215127">
    <property type="component" value="Chromosome 2"/>
</dbReference>
<keyword evidence="2" id="KW-1185">Reference proteome</keyword>
<reference evidence="1 2" key="1">
    <citation type="submission" date="2016-06" db="EMBL/GenBank/DDBJ databases">
        <authorList>
            <person name="Kjaerup R.B."/>
            <person name="Dalgaard T.S."/>
            <person name="Juul-Madsen H.R."/>
        </authorList>
    </citation>
    <scope>NUCLEOTIDE SEQUENCE [LARGE SCALE GENOMIC DNA]</scope>
</reference>
<proteinExistence type="predicted"/>
<name>A0A1X7RI61_ZYMT9</name>
<dbReference type="AlphaFoldDB" id="A0A1X7RI61"/>
<protein>
    <submittedName>
        <fullName evidence="1">Uncharacterized protein</fullName>
    </submittedName>
</protein>